<evidence type="ECO:0000313" key="2">
    <source>
        <dbReference type="EMBL" id="GIX85684.1"/>
    </source>
</evidence>
<evidence type="ECO:0000313" key="3">
    <source>
        <dbReference type="Proteomes" id="UP001054945"/>
    </source>
</evidence>
<accession>A0AAV4NMU4</accession>
<dbReference type="Proteomes" id="UP001054945">
    <property type="component" value="Unassembled WGS sequence"/>
</dbReference>
<sequence>MDDPPLSPPLRLPRMHSVFHERRCDNPTGRQEDDRHRKNRLFKLRDTCLHRSPKSAGRFRALRRVGALACTATALPWQGMHTLLGSMGSIEKYMYSILEREANELFD</sequence>
<organism evidence="2 3">
    <name type="scientific">Caerostris extrusa</name>
    <name type="common">Bark spider</name>
    <name type="synonym">Caerostris bankana</name>
    <dbReference type="NCBI Taxonomy" id="172846"/>
    <lineage>
        <taxon>Eukaryota</taxon>
        <taxon>Metazoa</taxon>
        <taxon>Ecdysozoa</taxon>
        <taxon>Arthropoda</taxon>
        <taxon>Chelicerata</taxon>
        <taxon>Arachnida</taxon>
        <taxon>Araneae</taxon>
        <taxon>Araneomorphae</taxon>
        <taxon>Entelegynae</taxon>
        <taxon>Araneoidea</taxon>
        <taxon>Araneidae</taxon>
        <taxon>Caerostris</taxon>
    </lineage>
</organism>
<comment type="caution">
    <text evidence="2">The sequence shown here is derived from an EMBL/GenBank/DDBJ whole genome shotgun (WGS) entry which is preliminary data.</text>
</comment>
<dbReference type="EMBL" id="BPLR01003538">
    <property type="protein sequence ID" value="GIX85684.1"/>
    <property type="molecule type" value="Genomic_DNA"/>
</dbReference>
<reference evidence="2 3" key="1">
    <citation type="submission" date="2021-06" db="EMBL/GenBank/DDBJ databases">
        <title>Caerostris extrusa draft genome.</title>
        <authorList>
            <person name="Kono N."/>
            <person name="Arakawa K."/>
        </authorList>
    </citation>
    <scope>NUCLEOTIDE SEQUENCE [LARGE SCALE GENOMIC DNA]</scope>
</reference>
<protein>
    <submittedName>
        <fullName evidence="2">Uncharacterized protein</fullName>
    </submittedName>
</protein>
<evidence type="ECO:0000256" key="1">
    <source>
        <dbReference type="SAM" id="MobiDB-lite"/>
    </source>
</evidence>
<name>A0AAV4NMU4_CAEEX</name>
<gene>
    <name evidence="2" type="ORF">CEXT_335181</name>
</gene>
<feature type="region of interest" description="Disordered" evidence="1">
    <location>
        <begin position="17"/>
        <end position="38"/>
    </location>
</feature>
<proteinExistence type="predicted"/>
<keyword evidence="3" id="KW-1185">Reference proteome</keyword>
<feature type="compositionally biased region" description="Basic and acidic residues" evidence="1">
    <location>
        <begin position="18"/>
        <end position="36"/>
    </location>
</feature>
<dbReference type="AlphaFoldDB" id="A0AAV4NMU4"/>